<dbReference type="WBParaSite" id="ALUE_0000275201-mRNA-1">
    <property type="protein sequence ID" value="ALUE_0000275201-mRNA-1"/>
    <property type="gene ID" value="ALUE_0000275201"/>
</dbReference>
<dbReference type="InterPro" id="IPR000742">
    <property type="entry name" value="EGF"/>
</dbReference>
<keyword evidence="5" id="KW-1185">Reference proteome</keyword>
<feature type="transmembrane region" description="Helical" evidence="2">
    <location>
        <begin position="262"/>
        <end position="282"/>
    </location>
</feature>
<dbReference type="PANTHER" id="PTHR24044:SF420">
    <property type="entry name" value="DELTA AND NOTCH-LIKE EPIDERMAL GROWTH FACTOR-RELATED RECEPTOR ISOFORM X1"/>
    <property type="match status" value="1"/>
</dbReference>
<feature type="chain" id="PRO_5007778213" evidence="3">
    <location>
        <begin position="25"/>
        <end position="418"/>
    </location>
</feature>
<keyword evidence="2" id="KW-1133">Transmembrane helix</keyword>
<feature type="domain" description="EGF-like" evidence="4">
    <location>
        <begin position="188"/>
        <end position="223"/>
    </location>
</feature>
<evidence type="ECO:0000313" key="5">
    <source>
        <dbReference type="Proteomes" id="UP000036681"/>
    </source>
</evidence>
<protein>
    <submittedName>
        <fullName evidence="6">EGF-like domain-containing protein</fullName>
    </submittedName>
</protein>
<name>A0A0M3HMJ6_ASCLU</name>
<dbReference type="PANTHER" id="PTHR24044">
    <property type="entry name" value="NOTCH LIGAND FAMILY MEMBER"/>
    <property type="match status" value="1"/>
</dbReference>
<accession>A0A0M3HMJ6</accession>
<keyword evidence="1" id="KW-0245">EGF-like domain</keyword>
<evidence type="ECO:0000313" key="6">
    <source>
        <dbReference type="WBParaSite" id="ALUE_0000275201-mRNA-1"/>
    </source>
</evidence>
<keyword evidence="2" id="KW-0812">Transmembrane</keyword>
<feature type="signal peptide" evidence="3">
    <location>
        <begin position="1"/>
        <end position="24"/>
    </location>
</feature>
<dbReference type="Proteomes" id="UP000036681">
    <property type="component" value="Unplaced"/>
</dbReference>
<dbReference type="Gene3D" id="2.10.25.10">
    <property type="entry name" value="Laminin"/>
    <property type="match status" value="1"/>
</dbReference>
<comment type="caution">
    <text evidence="1">Lacks conserved residue(s) required for the propagation of feature annotation.</text>
</comment>
<evidence type="ECO:0000256" key="1">
    <source>
        <dbReference type="PROSITE-ProRule" id="PRU00076"/>
    </source>
</evidence>
<sequence>MILIHIQVFFTLTYLSAMLSNVASVHVFQNPLHKKNTRNLSAGGSNRQRTFADSLQRRIRSARVRTETDVDGAYCKNGGTLLGNDRCECIFPFTGRRCLDYACVHGISVGARYDPDSLFFNKPCICDEDWIGELCDVPTADQCNDRGEFRDGHCHCIGYFFGSQCQYVSRCEHGKRKYSRCICEDGWQGDYCHEIICQHGYPDTQNGSQSCICPARFTGIHCDRCAQYGPKIRPYPDCTIHISPPKARVLRQETDSQIRSRMLITVGACSLLLLLVIAMFILHQRRLMKMRKSPYEERRRRELEERQNMLEQAAISMDHISYFVWRKANWLAAPKALPPNVPYAMTDDTNPALCETWSALRSIRFYLTYTSESCCCRVVQRKNKYPPKLGRDAYIYAPCSTTPYGCAVYVRLPLACCA</sequence>
<dbReference type="PROSITE" id="PS50026">
    <property type="entry name" value="EGF_3"/>
    <property type="match status" value="1"/>
</dbReference>
<evidence type="ECO:0000256" key="3">
    <source>
        <dbReference type="SAM" id="SignalP"/>
    </source>
</evidence>
<dbReference type="AlphaFoldDB" id="A0A0M3HMJ6"/>
<keyword evidence="2" id="KW-0472">Membrane</keyword>
<dbReference type="InterPro" id="IPR050906">
    <property type="entry name" value="Notch_signaling"/>
</dbReference>
<keyword evidence="3" id="KW-0732">Signal</keyword>
<dbReference type="GO" id="GO:0005112">
    <property type="term" value="F:Notch binding"/>
    <property type="evidence" value="ECO:0007669"/>
    <property type="project" value="TreeGrafter"/>
</dbReference>
<reference evidence="6" key="1">
    <citation type="submission" date="2016-05" db="UniProtKB">
        <authorList>
            <consortium name="WormBaseParasite"/>
        </authorList>
    </citation>
    <scope>IDENTIFICATION</scope>
</reference>
<organism evidence="5 6">
    <name type="scientific">Ascaris lumbricoides</name>
    <name type="common">Giant roundworm</name>
    <dbReference type="NCBI Taxonomy" id="6252"/>
    <lineage>
        <taxon>Eukaryota</taxon>
        <taxon>Metazoa</taxon>
        <taxon>Ecdysozoa</taxon>
        <taxon>Nematoda</taxon>
        <taxon>Chromadorea</taxon>
        <taxon>Rhabditida</taxon>
        <taxon>Spirurina</taxon>
        <taxon>Ascaridomorpha</taxon>
        <taxon>Ascaridoidea</taxon>
        <taxon>Ascarididae</taxon>
        <taxon>Ascaris</taxon>
    </lineage>
</organism>
<feature type="disulfide bond" evidence="1">
    <location>
        <begin position="213"/>
        <end position="222"/>
    </location>
</feature>
<proteinExistence type="predicted"/>
<dbReference type="PROSITE" id="PS00022">
    <property type="entry name" value="EGF_1"/>
    <property type="match status" value="2"/>
</dbReference>
<keyword evidence="1" id="KW-1015">Disulfide bond</keyword>
<evidence type="ECO:0000256" key="2">
    <source>
        <dbReference type="SAM" id="Phobius"/>
    </source>
</evidence>
<evidence type="ECO:0000259" key="4">
    <source>
        <dbReference type="PROSITE" id="PS50026"/>
    </source>
</evidence>
<dbReference type="PROSITE" id="PS01186">
    <property type="entry name" value="EGF_2"/>
    <property type="match status" value="1"/>
</dbReference>